<keyword evidence="12" id="KW-0732">Signal</keyword>
<comment type="catalytic activity">
    <reaction evidence="11">
        <text>N(6)-(pyridoxal phosphate)-L-lysyl-[4-amino-5-hydroxymethyl-2-methylpyrimidine phosphate synthase] + L-histidyl-[4-amino-5-hydroxymethyl-2-methylpyrimidine phosphate synthase] + 2 Fe(3+) + 4 H2O = L-lysyl-[4-amino-5-hydroxymethyl-2-methylpyrimidine phosphate synthase] + (2S)-2-amino-5-hydroxy-4-oxopentanoyl-[4-amino-5-hydroxymethyl-2-methylpyrimidine phosphate synthase] + 4-amino-2-methyl-5-(phosphooxymethyl)pyrimidine + 3-oxopropanoate + 2 Fe(2+) + 2 H(+)</text>
        <dbReference type="Rhea" id="RHEA:65756"/>
        <dbReference type="Rhea" id="RHEA-COMP:16892"/>
        <dbReference type="Rhea" id="RHEA-COMP:16893"/>
        <dbReference type="Rhea" id="RHEA-COMP:16894"/>
        <dbReference type="Rhea" id="RHEA-COMP:16895"/>
        <dbReference type="ChEBI" id="CHEBI:15377"/>
        <dbReference type="ChEBI" id="CHEBI:15378"/>
        <dbReference type="ChEBI" id="CHEBI:29033"/>
        <dbReference type="ChEBI" id="CHEBI:29034"/>
        <dbReference type="ChEBI" id="CHEBI:29969"/>
        <dbReference type="ChEBI" id="CHEBI:29979"/>
        <dbReference type="ChEBI" id="CHEBI:33190"/>
        <dbReference type="ChEBI" id="CHEBI:58354"/>
        <dbReference type="ChEBI" id="CHEBI:143915"/>
        <dbReference type="ChEBI" id="CHEBI:157692"/>
    </reaction>
    <physiologicalReaction direction="left-to-right" evidence="11">
        <dbReference type="Rhea" id="RHEA:65757"/>
    </physiologicalReaction>
</comment>
<dbReference type="AlphaFoldDB" id="A0A7D8AB85"/>
<proteinExistence type="inferred from homology"/>
<dbReference type="Gene3D" id="3.40.190.10">
    <property type="entry name" value="Periplasmic binding protein-like II"/>
    <property type="match status" value="2"/>
</dbReference>
<dbReference type="GO" id="GO:0009228">
    <property type="term" value="P:thiamine biosynthetic process"/>
    <property type="evidence" value="ECO:0007669"/>
    <property type="project" value="UniProtKB-KW"/>
</dbReference>
<gene>
    <name evidence="14" type="ORF">FVO59_15350</name>
</gene>
<dbReference type="PROSITE" id="PS51257">
    <property type="entry name" value="PROKAR_LIPOPROTEIN"/>
    <property type="match status" value="1"/>
</dbReference>
<name>A0A7D8AB85_9MICO</name>
<evidence type="ECO:0000256" key="9">
    <source>
        <dbReference type="ARBA" id="ARBA00023004"/>
    </source>
</evidence>
<dbReference type="SUPFAM" id="SSF53850">
    <property type="entry name" value="Periplasmic binding protein-like II"/>
    <property type="match status" value="1"/>
</dbReference>
<evidence type="ECO:0000256" key="8">
    <source>
        <dbReference type="ARBA" id="ARBA00022977"/>
    </source>
</evidence>
<dbReference type="GO" id="GO:0016740">
    <property type="term" value="F:transferase activity"/>
    <property type="evidence" value="ECO:0007669"/>
    <property type="project" value="UniProtKB-KW"/>
</dbReference>
<evidence type="ECO:0000259" key="13">
    <source>
        <dbReference type="Pfam" id="PF09084"/>
    </source>
</evidence>
<evidence type="ECO:0000256" key="10">
    <source>
        <dbReference type="ARBA" id="ARBA00033171"/>
    </source>
</evidence>
<evidence type="ECO:0000256" key="2">
    <source>
        <dbReference type="ARBA" id="ARBA00004948"/>
    </source>
</evidence>
<dbReference type="Pfam" id="PF09084">
    <property type="entry name" value="NMT1"/>
    <property type="match status" value="1"/>
</dbReference>
<feature type="signal peptide" evidence="12">
    <location>
        <begin position="1"/>
        <end position="29"/>
    </location>
</feature>
<evidence type="ECO:0000256" key="1">
    <source>
        <dbReference type="ARBA" id="ARBA00003469"/>
    </source>
</evidence>
<evidence type="ECO:0000256" key="3">
    <source>
        <dbReference type="ARBA" id="ARBA00009406"/>
    </source>
</evidence>
<keyword evidence="8" id="KW-0784">Thiamine biosynthesis</keyword>
<dbReference type="GO" id="GO:0046872">
    <property type="term" value="F:metal ion binding"/>
    <property type="evidence" value="ECO:0007669"/>
    <property type="project" value="UniProtKB-KW"/>
</dbReference>
<feature type="domain" description="SsuA/THI5-like" evidence="13">
    <location>
        <begin position="48"/>
        <end position="258"/>
    </location>
</feature>
<keyword evidence="5" id="KW-0808">Transferase</keyword>
<feature type="chain" id="PRO_5027654517" description="Thiamine pyrimidine synthase" evidence="12">
    <location>
        <begin position="30"/>
        <end position="347"/>
    </location>
</feature>
<dbReference type="PANTHER" id="PTHR31528">
    <property type="entry name" value="4-AMINO-5-HYDROXYMETHYL-2-METHYLPYRIMIDINE PHOSPHATE SYNTHASE THI11-RELATED"/>
    <property type="match status" value="1"/>
</dbReference>
<dbReference type="EMBL" id="CP043732">
    <property type="protein sequence ID" value="QMU98400.1"/>
    <property type="molecule type" value="Genomic_DNA"/>
</dbReference>
<dbReference type="InterPro" id="IPR027939">
    <property type="entry name" value="NMT1/THI5"/>
</dbReference>
<evidence type="ECO:0000313" key="15">
    <source>
        <dbReference type="Proteomes" id="UP000515708"/>
    </source>
</evidence>
<comment type="similarity">
    <text evidence="3">Belongs to the NMT1/THI5 family.</text>
</comment>
<evidence type="ECO:0000256" key="11">
    <source>
        <dbReference type="ARBA" id="ARBA00048179"/>
    </source>
</evidence>
<keyword evidence="7" id="KW-0663">Pyridoxal phosphate</keyword>
<reference evidence="14 15" key="1">
    <citation type="journal article" date="2020" name="Front. Microbiol.">
        <title>Design of Bacterial Strain-Specific qPCR Assays Using NGS Data and Publicly Available Resources and Its Application to Track Biocontrol Strains.</title>
        <authorList>
            <person name="Hernandez I."/>
            <person name="Sant C."/>
            <person name="Martinez R."/>
            <person name="Fernandez C."/>
        </authorList>
    </citation>
    <scope>NUCLEOTIDE SEQUENCE [LARGE SCALE GENOMIC DNA]</scope>
    <source>
        <strain evidence="14 15">B24</strain>
    </source>
</reference>
<dbReference type="InterPro" id="IPR015168">
    <property type="entry name" value="SsuA/THI5"/>
</dbReference>
<protein>
    <recommendedName>
        <fullName evidence="10">Thiamine pyrimidine synthase</fullName>
    </recommendedName>
</protein>
<dbReference type="RefSeq" id="WP_182253420.1">
    <property type="nucleotide sequence ID" value="NZ_CP043732.1"/>
</dbReference>
<evidence type="ECO:0000256" key="4">
    <source>
        <dbReference type="ARBA" id="ARBA00011738"/>
    </source>
</evidence>
<organism evidence="14 15">
    <name type="scientific">Microbacterium esteraromaticum</name>
    <dbReference type="NCBI Taxonomy" id="57043"/>
    <lineage>
        <taxon>Bacteria</taxon>
        <taxon>Bacillati</taxon>
        <taxon>Actinomycetota</taxon>
        <taxon>Actinomycetes</taxon>
        <taxon>Micrococcales</taxon>
        <taxon>Microbacteriaceae</taxon>
        <taxon>Microbacterium</taxon>
    </lineage>
</organism>
<sequence length="347" mass="36527">MMSIRSRALLATASATILALGLAGCSAPAGDGEGSYGDLALQLSFVKNSQNIGEYLADSEGHYLDEGFTGVDLIAGPTAVEASVASGKADVGFSTALTAANVISKEKMPVKIVGSVYQRNAFTILSIEGPDAIRTPADLEGARIGVTAGTAQIIVEALARANDIDPASITFVPAEGNPALLTGGEVDGYFGLDTNERIVLEQQGAEVVSLPLAENGLPFAGTSFIVTDEAIAKDRERIKAFLMAEIQGWTDAIADPQAGVELTLTEYGSDLGLNPEKEAAQAEMQNDYVYPESIRESGLFLLTPEQIDANIQAIGYAGVDIDAEDLFDMSLLEEIYEENPELLKVTK</sequence>
<evidence type="ECO:0000256" key="6">
    <source>
        <dbReference type="ARBA" id="ARBA00022723"/>
    </source>
</evidence>
<evidence type="ECO:0000313" key="14">
    <source>
        <dbReference type="EMBL" id="QMU98400.1"/>
    </source>
</evidence>
<dbReference type="PANTHER" id="PTHR31528:SF1">
    <property type="entry name" value="4-AMINO-5-HYDROXYMETHYL-2-METHYLPYRIMIDINE PHOSPHATE SYNTHASE THI11-RELATED"/>
    <property type="match status" value="1"/>
</dbReference>
<comment type="pathway">
    <text evidence="2">Cofactor biosynthesis; thiamine diphosphate biosynthesis.</text>
</comment>
<evidence type="ECO:0000256" key="7">
    <source>
        <dbReference type="ARBA" id="ARBA00022898"/>
    </source>
</evidence>
<comment type="subunit">
    <text evidence="4">Homodimer.</text>
</comment>
<evidence type="ECO:0000256" key="5">
    <source>
        <dbReference type="ARBA" id="ARBA00022679"/>
    </source>
</evidence>
<keyword evidence="9" id="KW-0408">Iron</keyword>
<evidence type="ECO:0000256" key="12">
    <source>
        <dbReference type="SAM" id="SignalP"/>
    </source>
</evidence>
<accession>A0A7D8AB85</accession>
<dbReference type="Proteomes" id="UP000515708">
    <property type="component" value="Chromosome"/>
</dbReference>
<comment type="function">
    <text evidence="1">Responsible for the formation of the pyrimidine heterocycle in the thiamine biosynthesis pathway. Catalyzes the formation of hydroxymethylpyrimidine phosphate (HMP-P) from histidine and pyridoxal phosphate (PLP). The protein uses PLP and the active site histidine to form HMP-P, generating an inactive enzyme. The enzyme can only undergo a single turnover, which suggests it is a suicide enzyme.</text>
</comment>
<keyword evidence="6" id="KW-0479">Metal-binding</keyword>